<sequence>MRITSGRYEVTLIDEPIYSLRSVDNPRSYLREYCRDKKYHHACAHGINVVEDKALLSSAVLIGIGGATGVHENSIVLDGSSLYVATGDALYSLSLPTLELNWCQQVDLAACFEVFLLPNRDCLLTCGELEISCYSKVGEKLWGFCGGDIFTGEIEIKNNIAKVSDFIGDIYEIELSNGKIVNIENK</sequence>
<reference evidence="1 2" key="1">
    <citation type="submission" date="2024-04" db="EMBL/GenBank/DDBJ databases">
        <title>Draft genome sequence of Sessilibacter corallicola NBRC 116591.</title>
        <authorList>
            <person name="Miyakawa T."/>
            <person name="Kusuya Y."/>
            <person name="Miura T."/>
        </authorList>
    </citation>
    <scope>NUCLEOTIDE SEQUENCE [LARGE SCALE GENOMIC DNA]</scope>
    <source>
        <strain evidence="1 2">KU-00831-HH</strain>
    </source>
</reference>
<evidence type="ECO:0000313" key="2">
    <source>
        <dbReference type="Proteomes" id="UP001465153"/>
    </source>
</evidence>
<accession>A0ABQ0AF54</accession>
<comment type="caution">
    <text evidence="1">The sequence shown here is derived from an EMBL/GenBank/DDBJ whole genome shotgun (WGS) entry which is preliminary data.</text>
</comment>
<keyword evidence="2" id="KW-1185">Reference proteome</keyword>
<proteinExistence type="predicted"/>
<gene>
    <name evidence="1" type="ORF">NBRC116591_40900</name>
</gene>
<protein>
    <submittedName>
        <fullName evidence="1">Uncharacterized protein</fullName>
    </submittedName>
</protein>
<evidence type="ECO:0000313" key="1">
    <source>
        <dbReference type="EMBL" id="GAA6170276.1"/>
    </source>
</evidence>
<organism evidence="1 2">
    <name type="scientific">Sessilibacter corallicola</name>
    <dbReference type="NCBI Taxonomy" id="2904075"/>
    <lineage>
        <taxon>Bacteria</taxon>
        <taxon>Pseudomonadati</taxon>
        <taxon>Pseudomonadota</taxon>
        <taxon>Gammaproteobacteria</taxon>
        <taxon>Cellvibrionales</taxon>
        <taxon>Cellvibrionaceae</taxon>
        <taxon>Sessilibacter</taxon>
    </lineage>
</organism>
<dbReference type="Proteomes" id="UP001465153">
    <property type="component" value="Unassembled WGS sequence"/>
</dbReference>
<dbReference type="EMBL" id="BAABWN010000022">
    <property type="protein sequence ID" value="GAA6170276.1"/>
    <property type="molecule type" value="Genomic_DNA"/>
</dbReference>
<name>A0ABQ0AF54_9GAMM</name>